<keyword evidence="1" id="KW-0479">Metal-binding</keyword>
<dbReference type="SMART" id="SM00922">
    <property type="entry name" value="MR_MLE"/>
    <property type="match status" value="1"/>
</dbReference>
<dbReference type="GO" id="GO:0043748">
    <property type="term" value="F:O-succinylbenzoate synthase activity"/>
    <property type="evidence" value="ECO:0007669"/>
    <property type="project" value="UniProtKB-EC"/>
</dbReference>
<dbReference type="InterPro" id="IPR013341">
    <property type="entry name" value="Mandelate_racemase_N_dom"/>
</dbReference>
<organism evidence="3 4">
    <name type="scientific">Lipingzhangella halophila</name>
    <dbReference type="NCBI Taxonomy" id="1783352"/>
    <lineage>
        <taxon>Bacteria</taxon>
        <taxon>Bacillati</taxon>
        <taxon>Actinomycetota</taxon>
        <taxon>Actinomycetes</taxon>
        <taxon>Streptosporangiales</taxon>
        <taxon>Nocardiopsidaceae</taxon>
        <taxon>Lipingzhangella</taxon>
    </lineage>
</organism>
<dbReference type="PANTHER" id="PTHR48073">
    <property type="entry name" value="O-SUCCINYLBENZOATE SYNTHASE-RELATED"/>
    <property type="match status" value="1"/>
</dbReference>
<evidence type="ECO:0000313" key="4">
    <source>
        <dbReference type="Proteomes" id="UP000523007"/>
    </source>
</evidence>
<comment type="caution">
    <text evidence="3">The sequence shown here is derived from an EMBL/GenBank/DDBJ whole genome shotgun (WGS) entry which is preliminary data.</text>
</comment>
<protein>
    <submittedName>
        <fullName evidence="3">O-succinylbenzoate synthase</fullName>
        <ecNumber evidence="3">4.2.1.113</ecNumber>
    </submittedName>
</protein>
<sequence length="384" mass="41508">MSRTEPATVTRIATIAASLLQLPLVHPGSRKEAAGQRPRFAQHALVRVTDDSGMSGWGEVPGISDDEWLALVQDFAPALVRHPWQRPTEAVRAWADLPWRPRVAAGLDVACWDLWSRQRGTPLAHTLGGDRTAITAGVTLGRQSSLESLVREVNRQVGAGFRRIRLDIGPGWDVDVVRAAQQSHPFLVLQANAGGRYTEAPEDLDRLRTLDEFGLVAIEQPFADTDLAAHARLRRELRTPIALNTSIASLEDLDDAIRMEAADALNLRVAQLGGLTPARRAHDRAADANWHVWCGSDGECGLGRAAIVALSALPGITLPSEMPGAGGRFIRDVVTPPVRAHDGLTPIPLTQPGLGHEVDEKAVRALTAESVSVGPRDRRHGLRA</sequence>
<dbReference type="Gene3D" id="3.20.20.120">
    <property type="entry name" value="Enolase-like C-terminal domain"/>
    <property type="match status" value="1"/>
</dbReference>
<dbReference type="SUPFAM" id="SSF54826">
    <property type="entry name" value="Enolase N-terminal domain-like"/>
    <property type="match status" value="1"/>
</dbReference>
<dbReference type="InterPro" id="IPR029065">
    <property type="entry name" value="Enolase_C-like"/>
</dbReference>
<dbReference type="GO" id="GO:0016854">
    <property type="term" value="F:racemase and epimerase activity"/>
    <property type="evidence" value="ECO:0007669"/>
    <property type="project" value="UniProtKB-ARBA"/>
</dbReference>
<dbReference type="InterPro" id="IPR036849">
    <property type="entry name" value="Enolase-like_C_sf"/>
</dbReference>
<evidence type="ECO:0000256" key="1">
    <source>
        <dbReference type="ARBA" id="ARBA00022723"/>
    </source>
</evidence>
<dbReference type="SUPFAM" id="SSF51604">
    <property type="entry name" value="Enolase C-terminal domain-like"/>
    <property type="match status" value="1"/>
</dbReference>
<dbReference type="RefSeq" id="WP_312885180.1">
    <property type="nucleotide sequence ID" value="NZ_JACHJT010000001.1"/>
</dbReference>
<dbReference type="PANTHER" id="PTHR48073:SF5">
    <property type="entry name" value="O-SUCCINYLBENZOATE SYNTHASE"/>
    <property type="match status" value="1"/>
</dbReference>
<reference evidence="3 4" key="1">
    <citation type="submission" date="2020-08" db="EMBL/GenBank/DDBJ databases">
        <title>Sequencing the genomes of 1000 actinobacteria strains.</title>
        <authorList>
            <person name="Klenk H.-P."/>
        </authorList>
    </citation>
    <scope>NUCLEOTIDE SEQUENCE [LARGE SCALE GENOMIC DNA]</scope>
    <source>
        <strain evidence="3 4">DSM 102030</strain>
    </source>
</reference>
<keyword evidence="3" id="KW-0456">Lyase</keyword>
<dbReference type="Proteomes" id="UP000523007">
    <property type="component" value="Unassembled WGS sequence"/>
</dbReference>
<evidence type="ECO:0000313" key="3">
    <source>
        <dbReference type="EMBL" id="MBB4930731.1"/>
    </source>
</evidence>
<dbReference type="Gene3D" id="3.30.390.10">
    <property type="entry name" value="Enolase-like, N-terminal domain"/>
    <property type="match status" value="1"/>
</dbReference>
<dbReference type="AlphaFoldDB" id="A0A7W7RFZ6"/>
<name>A0A7W7RFZ6_9ACTN</name>
<dbReference type="EC" id="4.2.1.113" evidence="3"/>
<accession>A0A7W7RFZ6</accession>
<dbReference type="Pfam" id="PF13378">
    <property type="entry name" value="MR_MLE_C"/>
    <property type="match status" value="1"/>
</dbReference>
<evidence type="ECO:0000259" key="2">
    <source>
        <dbReference type="SMART" id="SM00922"/>
    </source>
</evidence>
<dbReference type="InterPro" id="IPR013342">
    <property type="entry name" value="Mandelate_racemase_C"/>
</dbReference>
<dbReference type="GO" id="GO:0046872">
    <property type="term" value="F:metal ion binding"/>
    <property type="evidence" value="ECO:0007669"/>
    <property type="project" value="UniProtKB-KW"/>
</dbReference>
<dbReference type="EMBL" id="JACHJT010000001">
    <property type="protein sequence ID" value="MBB4930731.1"/>
    <property type="molecule type" value="Genomic_DNA"/>
</dbReference>
<dbReference type="InterPro" id="IPR029017">
    <property type="entry name" value="Enolase-like_N"/>
</dbReference>
<feature type="domain" description="Mandelate racemase/muconate lactonizing enzyme C-terminal" evidence="2">
    <location>
        <begin position="146"/>
        <end position="240"/>
    </location>
</feature>
<dbReference type="Pfam" id="PF02746">
    <property type="entry name" value="MR_MLE_N"/>
    <property type="match status" value="1"/>
</dbReference>
<proteinExistence type="predicted"/>
<gene>
    <name evidence="3" type="ORF">F4561_001551</name>
</gene>
<keyword evidence="4" id="KW-1185">Reference proteome</keyword>